<dbReference type="InterPro" id="IPR036322">
    <property type="entry name" value="WD40_repeat_dom_sf"/>
</dbReference>
<dbReference type="Pfam" id="PF24951">
    <property type="entry name" value="LisH_PAC1"/>
    <property type="match status" value="1"/>
</dbReference>
<keyword evidence="11 17" id="KW-0694">RNA-binding</keyword>
<dbReference type="SMART" id="SM00320">
    <property type="entry name" value="WD40"/>
    <property type="match status" value="7"/>
</dbReference>
<keyword evidence="3 15" id="KW-0963">Cytoplasm</keyword>
<evidence type="ECO:0000256" key="11">
    <source>
        <dbReference type="ARBA" id="ARBA00022884"/>
    </source>
</evidence>
<dbReference type="Proteomes" id="UP000310685">
    <property type="component" value="Unassembled WGS sequence"/>
</dbReference>
<keyword evidence="14 15" id="KW-0131">Cell cycle</keyword>
<dbReference type="GO" id="GO:0005875">
    <property type="term" value="C:microtubule associated complex"/>
    <property type="evidence" value="ECO:0007669"/>
    <property type="project" value="UniProtKB-UniRule"/>
</dbReference>
<comment type="subcellular location">
    <subcellularLocation>
        <location evidence="15">Cytoplasm</location>
        <location evidence="15">Cytoskeleton</location>
    </subcellularLocation>
    <subcellularLocation>
        <location evidence="15">Cytoplasm</location>
        <location evidence="15">Cytoskeleton</location>
        <location evidence="15">Spindle pole</location>
    </subcellularLocation>
    <text evidence="15">Localizes to the plus ends of microtubules at the hyphal tip and the mitotic spindle poles.</text>
</comment>
<feature type="domain" description="tRNA nucleotidyltransferase/poly(A) polymerase RNA and SrmB- binding" evidence="19">
    <location>
        <begin position="649"/>
        <end position="707"/>
    </location>
</feature>
<feature type="repeat" description="WD" evidence="16">
    <location>
        <begin position="147"/>
        <end position="179"/>
    </location>
</feature>
<dbReference type="PROSITE" id="PS50294">
    <property type="entry name" value="WD_REPEATS_REGION"/>
    <property type="match status" value="5"/>
</dbReference>
<dbReference type="SMART" id="SM00667">
    <property type="entry name" value="LisH"/>
    <property type="match status" value="1"/>
</dbReference>
<dbReference type="InterPro" id="IPR002646">
    <property type="entry name" value="PolA_pol_head_dom"/>
</dbReference>
<dbReference type="GO" id="GO:0000166">
    <property type="term" value="F:nucleotide binding"/>
    <property type="evidence" value="ECO:0007669"/>
    <property type="project" value="UniProtKB-KW"/>
</dbReference>
<dbReference type="GO" id="GO:0051012">
    <property type="term" value="P:microtubule sliding"/>
    <property type="evidence" value="ECO:0007669"/>
    <property type="project" value="UniProtKB-UniRule"/>
</dbReference>
<keyword evidence="8" id="KW-0677">Repeat</keyword>
<dbReference type="GO" id="GO:0070840">
    <property type="term" value="F:dynein complex binding"/>
    <property type="evidence" value="ECO:0007669"/>
    <property type="project" value="UniProtKB-UniRule"/>
</dbReference>
<dbReference type="SUPFAM" id="SSF81301">
    <property type="entry name" value="Nucleotidyltransferase"/>
    <property type="match status" value="1"/>
</dbReference>
<comment type="similarity">
    <text evidence="1 17">Belongs to the tRNA nucleotidyltransferase/poly(A) polymerase family.</text>
</comment>
<dbReference type="GO" id="GO:0052929">
    <property type="term" value="F:ATP:3'-cytidine-cytidine-tRNA adenylyltransferase activity"/>
    <property type="evidence" value="ECO:0007669"/>
    <property type="project" value="TreeGrafter"/>
</dbReference>
<dbReference type="CDD" id="cd00200">
    <property type="entry name" value="WD40"/>
    <property type="match status" value="1"/>
</dbReference>
<dbReference type="CDD" id="cd05398">
    <property type="entry name" value="NT_ClassII-CCAase"/>
    <property type="match status" value="1"/>
</dbReference>
<dbReference type="PRINTS" id="PR00320">
    <property type="entry name" value="GPROTEINBRPT"/>
</dbReference>
<dbReference type="Gene3D" id="1.20.960.30">
    <property type="match status" value="1"/>
</dbReference>
<dbReference type="InterPro" id="IPR037190">
    <property type="entry name" value="LIS1_N"/>
</dbReference>
<feature type="repeat" description="WD" evidence="16">
    <location>
        <begin position="190"/>
        <end position="231"/>
    </location>
</feature>
<comment type="function">
    <text evidence="15">Positively regulates the activity of the minus-end directed microtubule motor protein dynein. May enhance dynein-mediated microtubule sliding by targeting dynein to the microtubule plus end. Required for nuclear migration during vegetative growth as well as development. Required for retrograde early endosome (EE) transport from the hyphal tip. Required for localization of dynein to the mitotic spindle poles. Recruits additional proteins to the dynein complex at SPBs.</text>
</comment>
<comment type="caution">
    <text evidence="21">The sequence shown here is derived from an EMBL/GenBank/DDBJ whole genome shotgun (WGS) entry which is preliminary data.</text>
</comment>
<evidence type="ECO:0000259" key="18">
    <source>
        <dbReference type="Pfam" id="PF01743"/>
    </source>
</evidence>
<keyword evidence="12 15" id="KW-0175">Coiled coil</keyword>
<dbReference type="InterPro" id="IPR001680">
    <property type="entry name" value="WD40_rpt"/>
</dbReference>
<evidence type="ECO:0000256" key="5">
    <source>
        <dbReference type="ARBA" id="ARBA00022618"/>
    </source>
</evidence>
<dbReference type="Gene3D" id="1.10.3090.10">
    <property type="entry name" value="cca-adding enzyme, domain 2"/>
    <property type="match status" value="1"/>
</dbReference>
<evidence type="ECO:0000259" key="19">
    <source>
        <dbReference type="Pfam" id="PF12627"/>
    </source>
</evidence>
<dbReference type="InterPro" id="IPR019775">
    <property type="entry name" value="WD40_repeat_CS"/>
</dbReference>
<dbReference type="InterPro" id="IPR056795">
    <property type="entry name" value="PAC1-like_LisH-like_dom"/>
</dbReference>
<dbReference type="PANTHER" id="PTHR13734:SF5">
    <property type="entry name" value="CCA TRNA NUCLEOTIDYLTRANSFERASE, MITOCHONDRIAL"/>
    <property type="match status" value="1"/>
</dbReference>
<dbReference type="GO" id="GO:0052927">
    <property type="term" value="F:CC tRNA cytidylyltransferase activity"/>
    <property type="evidence" value="ECO:0007669"/>
    <property type="project" value="TreeGrafter"/>
</dbReference>
<dbReference type="HAMAP" id="MF_03141">
    <property type="entry name" value="lis1"/>
    <property type="match status" value="1"/>
</dbReference>
<feature type="domain" description="PAC1-like LisH-like dimerisation" evidence="20">
    <location>
        <begin position="6"/>
        <end position="40"/>
    </location>
</feature>
<evidence type="ECO:0000256" key="8">
    <source>
        <dbReference type="ARBA" id="ARBA00022737"/>
    </source>
</evidence>
<dbReference type="Gene3D" id="2.130.10.10">
    <property type="entry name" value="YVTN repeat-like/Quinoprotein amine dehydrogenase"/>
    <property type="match status" value="1"/>
</dbReference>
<reference evidence="21 22" key="1">
    <citation type="submission" date="2019-03" db="EMBL/GenBank/DDBJ databases">
        <title>Sequencing 25 genomes of Wallemia mellicola.</title>
        <authorList>
            <person name="Gostincar C."/>
        </authorList>
    </citation>
    <scope>NUCLEOTIDE SEQUENCE [LARGE SCALE GENOMIC DNA]</scope>
    <source>
        <strain evidence="21 22">EXF-6152</strain>
    </source>
</reference>
<evidence type="ECO:0000256" key="14">
    <source>
        <dbReference type="ARBA" id="ARBA00023306"/>
    </source>
</evidence>
<keyword evidence="6 17" id="KW-0808">Transferase</keyword>
<dbReference type="SUPFAM" id="SSF109925">
    <property type="entry name" value="Lissencephaly-1 protein (Lis-1, PAF-AH alpha) N-terminal domain"/>
    <property type="match status" value="1"/>
</dbReference>
<dbReference type="FunFam" id="3.30.460.10:FF:000019">
    <property type="entry name" value="tRNA nucleotidyltransferase cca2"/>
    <property type="match status" value="1"/>
</dbReference>
<evidence type="ECO:0000313" key="22">
    <source>
        <dbReference type="Proteomes" id="UP000310685"/>
    </source>
</evidence>
<evidence type="ECO:0000256" key="4">
    <source>
        <dbReference type="ARBA" id="ARBA00022574"/>
    </source>
</evidence>
<keyword evidence="7 15" id="KW-0493">Microtubule</keyword>
<dbReference type="InterPro" id="IPR017252">
    <property type="entry name" value="Dynein_regulator_LIS1"/>
</dbReference>
<comment type="domain">
    <text evidence="15">Dimerization mediated by the LisH domain may be required to activate dynein.</text>
</comment>
<keyword evidence="5 15" id="KW-0132">Cell division</keyword>
<dbReference type="Gene3D" id="3.30.460.10">
    <property type="entry name" value="Beta Polymerase, domain 2"/>
    <property type="match status" value="1"/>
</dbReference>
<evidence type="ECO:0000256" key="2">
    <source>
        <dbReference type="ARBA" id="ARBA00022448"/>
    </source>
</evidence>
<dbReference type="PROSITE" id="PS50896">
    <property type="entry name" value="LISH"/>
    <property type="match status" value="1"/>
</dbReference>
<evidence type="ECO:0000256" key="17">
    <source>
        <dbReference type="RuleBase" id="RU003953"/>
    </source>
</evidence>
<dbReference type="InterPro" id="IPR020472">
    <property type="entry name" value="WD40_PAC1"/>
</dbReference>
<dbReference type="InterPro" id="IPR032828">
    <property type="entry name" value="PolyA_RNA-bd"/>
</dbReference>
<keyword evidence="9" id="KW-0547">Nucleotide-binding</keyword>
<evidence type="ECO:0000256" key="13">
    <source>
        <dbReference type="ARBA" id="ARBA00023212"/>
    </source>
</evidence>
<evidence type="ECO:0000256" key="12">
    <source>
        <dbReference type="ARBA" id="ARBA00023054"/>
    </source>
</evidence>
<gene>
    <name evidence="15" type="primary">PAC1</name>
    <name evidence="15" type="synonym">LIS1</name>
    <name evidence="21" type="ORF">E3Q22_00894</name>
</gene>
<dbReference type="GO" id="GO:0001680">
    <property type="term" value="P:tRNA 3'-terminal CCA addition"/>
    <property type="evidence" value="ECO:0007669"/>
    <property type="project" value="UniProtKB-ARBA"/>
</dbReference>
<keyword evidence="2 15" id="KW-0813">Transport</keyword>
<feature type="domain" description="Poly A polymerase head" evidence="18">
    <location>
        <begin position="482"/>
        <end position="621"/>
    </location>
</feature>
<evidence type="ECO:0000256" key="15">
    <source>
        <dbReference type="HAMAP-Rule" id="MF_03141"/>
    </source>
</evidence>
<keyword evidence="13 15" id="KW-0206">Cytoskeleton</keyword>
<dbReference type="AlphaFoldDB" id="A0A4T0MFE2"/>
<dbReference type="EMBL" id="SPRC01000006">
    <property type="protein sequence ID" value="TIB81578.1"/>
    <property type="molecule type" value="Genomic_DNA"/>
</dbReference>
<accession>A0A4T0MFE2</accession>
<evidence type="ECO:0000256" key="6">
    <source>
        <dbReference type="ARBA" id="ARBA00022679"/>
    </source>
</evidence>
<dbReference type="GO" id="GO:0003723">
    <property type="term" value="F:RNA binding"/>
    <property type="evidence" value="ECO:0007669"/>
    <property type="project" value="UniProtKB-KW"/>
</dbReference>
<dbReference type="InterPro" id="IPR015943">
    <property type="entry name" value="WD40/YVTN_repeat-like_dom_sf"/>
</dbReference>
<dbReference type="PROSITE" id="PS50082">
    <property type="entry name" value="WD_REPEATS_2"/>
    <property type="match status" value="5"/>
</dbReference>
<feature type="repeat" description="WD" evidence="16">
    <location>
        <begin position="105"/>
        <end position="146"/>
    </location>
</feature>
<dbReference type="SUPFAM" id="SSF50978">
    <property type="entry name" value="WD40 repeat-like"/>
    <property type="match status" value="1"/>
</dbReference>
<dbReference type="GO" id="GO:0000132">
    <property type="term" value="P:establishment of mitotic spindle orientation"/>
    <property type="evidence" value="ECO:0007669"/>
    <property type="project" value="UniProtKB-UniRule"/>
</dbReference>
<comment type="similarity">
    <text evidence="15">Belongs to the WD repeat LIS1/nudF family.</text>
</comment>
<comment type="subunit">
    <text evidence="15">Self-associates. Interacts with NDL1 and dynein.</text>
</comment>
<evidence type="ECO:0000256" key="10">
    <source>
        <dbReference type="ARBA" id="ARBA00022776"/>
    </source>
</evidence>
<dbReference type="InterPro" id="IPR006594">
    <property type="entry name" value="LisH"/>
</dbReference>
<dbReference type="PANTHER" id="PTHR13734">
    <property type="entry name" value="TRNA-NUCLEOTIDYLTRANSFERASE"/>
    <property type="match status" value="1"/>
</dbReference>
<dbReference type="InterPro" id="IPR043519">
    <property type="entry name" value="NT_sf"/>
</dbReference>
<dbReference type="Pfam" id="PF00400">
    <property type="entry name" value="WD40"/>
    <property type="match status" value="6"/>
</dbReference>
<keyword evidence="4 16" id="KW-0853">WD repeat</keyword>
<sequence>MSLLSDRQREELHKSLLDYLESSGYADSARALRRDLQLEDIVLDSKAKYAGLLEKKWTSVIRLQRKVIELESRNAQLNAELSSPAMATKRPKSVHFLPSAPKHTLSGHRSAVVSISFHPKFTLIASGSDDASIKVWDWDSAECERTLRGHTKAVLSLDYDQSGNLLASASSDTSIKLWDAAGDYANIKTLYGHDDSVSCVRFLANTNTLISSSRDQSIRFWEISSGYCTRTLNPHSDWIRGIIPTDDGKTLATTSSDQTSVIVDIPTGNTIGELRGHEHVIECVAWAPTSSYQNISQLISENSSAIDKSDSNDSNRFLATGSRDKTIKLWDASTNQCVYTFNGHDSWVKSIMFHPAGTHLLSSSEDKSIKIWDLTTGRCTRTIEDAHKNFINSLTWGRQTMPDNTNLNRRFSMPQPPLRSMSGGDVLRSVQQQAQSISRPLNVIASASSDTTIKNHHHIRPSSESYAAKLRREDASLAALELRIAGGWVRDKLLGKPSDDIDVAITPLTGLPFAEALAEYLQSIEPQQKISIARIDANPNQSKHLETARMKVSGYEVDFVNLRSETYATGSRIPQMSLGTPLEDALRRDITINSLFYNIHTRQVEDFTGKGLEDLKNGLVRTPLEPFQTFSDDPLRVLRCIRFATRYGFTLDNTIIEAAQRDAIRRGVCENVSKERIGTEIDKMLNSQQPLEALTNLSKTKLHDIVFGVSGDGVEGDALEASYALAAGHLLQYALYEPAKLGITERLSQFVTQDKLLIRRLWLGVALIPYFNMQVKEKKKIVTAPAFIASNCLKYGNAERAHIDNLVLGCNFIRENIRGIDLNDRVALASALRHVNVHRSAQGTDWAATVLFTLLQELLEVYYRSGCNDDDITSVVGLYNTFVESAVTTLDIPRELESRPILDGKRIISVLHLKPGPQIQEINEKVILWQLRHPTGGEAECEAFLLSEQAEGRIPGPQAVDDASKKRKK</sequence>
<name>A0A4T0MFE2_9BASI</name>
<proteinExistence type="inferred from homology"/>
<dbReference type="SUPFAM" id="SSF81891">
    <property type="entry name" value="Poly A polymerase C-terminal region-like"/>
    <property type="match status" value="1"/>
</dbReference>
<feature type="repeat" description="WD" evidence="16">
    <location>
        <begin position="299"/>
        <end position="340"/>
    </location>
</feature>
<dbReference type="FunFam" id="1.20.960.30:FF:000002">
    <property type="entry name" value="Platelet-activating factor acetylhydrolase ib"/>
    <property type="match status" value="1"/>
</dbReference>
<dbReference type="Pfam" id="PF01743">
    <property type="entry name" value="PolyA_pol"/>
    <property type="match status" value="1"/>
</dbReference>
<dbReference type="GO" id="GO:0051301">
    <property type="term" value="P:cell division"/>
    <property type="evidence" value="ECO:0007669"/>
    <property type="project" value="UniProtKB-KW"/>
</dbReference>
<dbReference type="PROSITE" id="PS00678">
    <property type="entry name" value="WD_REPEATS_1"/>
    <property type="match status" value="3"/>
</dbReference>
<keyword evidence="10 15" id="KW-0498">Mitosis</keyword>
<evidence type="ECO:0000256" key="1">
    <source>
        <dbReference type="ARBA" id="ARBA00007265"/>
    </source>
</evidence>
<evidence type="ECO:0000256" key="16">
    <source>
        <dbReference type="PROSITE-ProRule" id="PRU00221"/>
    </source>
</evidence>
<evidence type="ECO:0000259" key="20">
    <source>
        <dbReference type="Pfam" id="PF24951"/>
    </source>
</evidence>
<evidence type="ECO:0000256" key="3">
    <source>
        <dbReference type="ARBA" id="ARBA00022490"/>
    </source>
</evidence>
<feature type="repeat" description="WD" evidence="16">
    <location>
        <begin position="341"/>
        <end position="382"/>
    </location>
</feature>
<dbReference type="Pfam" id="PF12627">
    <property type="entry name" value="PolyA_pol_RNAbd"/>
    <property type="match status" value="1"/>
</dbReference>
<dbReference type="GO" id="GO:0000922">
    <property type="term" value="C:spindle pole"/>
    <property type="evidence" value="ECO:0007669"/>
    <property type="project" value="UniProtKB-SubCell"/>
</dbReference>
<organism evidence="21 22">
    <name type="scientific">Wallemia mellicola</name>
    <dbReference type="NCBI Taxonomy" id="1708541"/>
    <lineage>
        <taxon>Eukaryota</taxon>
        <taxon>Fungi</taxon>
        <taxon>Dikarya</taxon>
        <taxon>Basidiomycota</taxon>
        <taxon>Wallemiomycotina</taxon>
        <taxon>Wallemiomycetes</taxon>
        <taxon>Wallemiales</taxon>
        <taxon>Wallemiaceae</taxon>
        <taxon>Wallemia</taxon>
    </lineage>
</organism>
<evidence type="ECO:0000256" key="7">
    <source>
        <dbReference type="ARBA" id="ARBA00022701"/>
    </source>
</evidence>
<dbReference type="GO" id="GO:0005739">
    <property type="term" value="C:mitochondrion"/>
    <property type="evidence" value="ECO:0007669"/>
    <property type="project" value="UniProtKB-ARBA"/>
</dbReference>
<dbReference type="GO" id="GO:0005874">
    <property type="term" value="C:microtubule"/>
    <property type="evidence" value="ECO:0007669"/>
    <property type="project" value="UniProtKB-KW"/>
</dbReference>
<evidence type="ECO:0000313" key="21">
    <source>
        <dbReference type="EMBL" id="TIB81578.1"/>
    </source>
</evidence>
<protein>
    <recommendedName>
        <fullName evidence="15">Nuclear distribution protein PAC1</fullName>
    </recommendedName>
    <alternativeName>
        <fullName evidence="15">Lissencephaly-1 homolog</fullName>
        <shortName evidence="15">LIS-1</shortName>
    </alternativeName>
    <alternativeName>
        <fullName evidence="15">nudF homolog</fullName>
    </alternativeName>
</protein>
<evidence type="ECO:0000256" key="9">
    <source>
        <dbReference type="ARBA" id="ARBA00022741"/>
    </source>
</evidence>